<evidence type="ECO:0008006" key="4">
    <source>
        <dbReference type="Google" id="ProtNLM"/>
    </source>
</evidence>
<feature type="transmembrane region" description="Helical" evidence="1">
    <location>
        <begin position="91"/>
        <end position="109"/>
    </location>
</feature>
<feature type="transmembrane region" description="Helical" evidence="1">
    <location>
        <begin position="7"/>
        <end position="26"/>
    </location>
</feature>
<dbReference type="EMBL" id="CP053085">
    <property type="protein sequence ID" value="QJR37002.1"/>
    <property type="molecule type" value="Genomic_DNA"/>
</dbReference>
<organism evidence="2 3">
    <name type="scientific">Gemmatimonas groenlandica</name>
    <dbReference type="NCBI Taxonomy" id="2732249"/>
    <lineage>
        <taxon>Bacteria</taxon>
        <taxon>Pseudomonadati</taxon>
        <taxon>Gemmatimonadota</taxon>
        <taxon>Gemmatimonadia</taxon>
        <taxon>Gemmatimonadales</taxon>
        <taxon>Gemmatimonadaceae</taxon>
        <taxon>Gemmatimonas</taxon>
    </lineage>
</organism>
<keyword evidence="1" id="KW-1133">Transmembrane helix</keyword>
<reference evidence="2 3" key="1">
    <citation type="submission" date="2020-05" db="EMBL/GenBank/DDBJ databases">
        <title>Complete genome sequence of Gemmatimonas greenlandica TET16.</title>
        <authorList>
            <person name="Zeng Y."/>
        </authorList>
    </citation>
    <scope>NUCLEOTIDE SEQUENCE [LARGE SCALE GENOMIC DNA]</scope>
    <source>
        <strain evidence="2 3">TET16</strain>
    </source>
</reference>
<dbReference type="NCBIfam" id="NF041646">
    <property type="entry name" value="VC0807_fam"/>
    <property type="match status" value="1"/>
</dbReference>
<evidence type="ECO:0000313" key="2">
    <source>
        <dbReference type="EMBL" id="QJR37002.1"/>
    </source>
</evidence>
<feature type="transmembrane region" description="Helical" evidence="1">
    <location>
        <begin position="32"/>
        <end position="53"/>
    </location>
</feature>
<sequence>MSKTLKLALDILIGAVAPVVILKYGTGPLGTLNAYLLAALVPVVWVMLDLLVITRRFNFITTYGGLSAVMRGALAFWYVDGALFAFKDSASYVLAFFVFGVTAMLGTPVTRSIALQGLGPDTPEREKQMDRLLSEPTVLTAMKRAGVLIGVTNLGAGLVNYVINYRMVVAPFNTPAFNDQVANVNAITRLVLVLPDMLALFFAFSMMYKAMYALLPADEGADPDAGEFWTLLARREDAMALVKAGEATGAALGADDVQHRAARQAREEFGLS</sequence>
<dbReference type="KEGG" id="ggr:HKW67_16485"/>
<feature type="transmembrane region" description="Helical" evidence="1">
    <location>
        <begin position="60"/>
        <end position="79"/>
    </location>
</feature>
<keyword evidence="1" id="KW-0812">Transmembrane</keyword>
<evidence type="ECO:0000313" key="3">
    <source>
        <dbReference type="Proteomes" id="UP000500938"/>
    </source>
</evidence>
<keyword evidence="1" id="KW-0472">Membrane</keyword>
<feature type="transmembrane region" description="Helical" evidence="1">
    <location>
        <begin position="145"/>
        <end position="163"/>
    </location>
</feature>
<accession>A0A6M4IVV4</accession>
<evidence type="ECO:0000256" key="1">
    <source>
        <dbReference type="SAM" id="Phobius"/>
    </source>
</evidence>
<name>A0A6M4IVV4_9BACT</name>
<feature type="transmembrane region" description="Helical" evidence="1">
    <location>
        <begin position="183"/>
        <end position="204"/>
    </location>
</feature>
<keyword evidence="3" id="KW-1185">Reference proteome</keyword>
<dbReference type="AlphaFoldDB" id="A0A6M4IVV4"/>
<dbReference type="RefSeq" id="WP_171226435.1">
    <property type="nucleotide sequence ID" value="NZ_CP053085.1"/>
</dbReference>
<proteinExistence type="predicted"/>
<gene>
    <name evidence="2" type="ORF">HKW67_16485</name>
</gene>
<dbReference type="Proteomes" id="UP000500938">
    <property type="component" value="Chromosome"/>
</dbReference>
<protein>
    <recommendedName>
        <fullName evidence="4">MFS transporter</fullName>
    </recommendedName>
</protein>